<organism evidence="1 2">
    <name type="scientific">Bilophila wadsworthia (strain 3_1_6)</name>
    <dbReference type="NCBI Taxonomy" id="563192"/>
    <lineage>
        <taxon>Bacteria</taxon>
        <taxon>Pseudomonadati</taxon>
        <taxon>Thermodesulfobacteriota</taxon>
        <taxon>Desulfovibrionia</taxon>
        <taxon>Desulfovibrionales</taxon>
        <taxon>Desulfovibrionaceae</taxon>
        <taxon>Bilophila</taxon>
    </lineage>
</organism>
<dbReference type="eggNOG" id="COG1533">
    <property type="taxonomic scope" value="Bacteria"/>
</dbReference>
<protein>
    <recommendedName>
        <fullName evidence="3">DUF1848 domain-containing protein</fullName>
    </recommendedName>
</protein>
<evidence type="ECO:0000313" key="1">
    <source>
        <dbReference type="EMBL" id="EFV45239.1"/>
    </source>
</evidence>
<dbReference type="EMBL" id="ADCP02000001">
    <property type="protein sequence ID" value="EFV45239.1"/>
    <property type="molecule type" value="Genomic_DNA"/>
</dbReference>
<reference evidence="1 2" key="1">
    <citation type="submission" date="2010-10" db="EMBL/GenBank/DDBJ databases">
        <authorList>
            <consortium name="The Broad Institute Genome Sequencing Platform"/>
            <person name="Ward D."/>
            <person name="Earl A."/>
            <person name="Feldgarden M."/>
            <person name="Young S.K."/>
            <person name="Gargeya S."/>
            <person name="Zeng Q."/>
            <person name="Alvarado L."/>
            <person name="Berlin A."/>
            <person name="Bochicchio J."/>
            <person name="Chapman S.B."/>
            <person name="Chen Z."/>
            <person name="Freedman E."/>
            <person name="Gellesch M."/>
            <person name="Goldberg J."/>
            <person name="Griggs A."/>
            <person name="Gujja S."/>
            <person name="Heilman E."/>
            <person name="Heiman D."/>
            <person name="Howarth C."/>
            <person name="Mehta T."/>
            <person name="Neiman D."/>
            <person name="Pearson M."/>
            <person name="Roberts A."/>
            <person name="Saif S."/>
            <person name="Shea T."/>
            <person name="Shenoy N."/>
            <person name="Sisk P."/>
            <person name="Stolte C."/>
            <person name="Sykes S."/>
            <person name="White J."/>
            <person name="Yandava C."/>
            <person name="Allen-Vercoe E."/>
            <person name="Sibley C."/>
            <person name="Ambrose C.E."/>
            <person name="Strauss J."/>
            <person name="Daigneault M."/>
            <person name="Haas B."/>
            <person name="Nusbaum C."/>
            <person name="Birren B."/>
        </authorList>
    </citation>
    <scope>NUCLEOTIDE SEQUENCE [LARGE SCALE GENOMIC DNA]</scope>
    <source>
        <strain evidence="1 2">3_1_6</strain>
    </source>
</reference>
<dbReference type="Pfam" id="PF08902">
    <property type="entry name" value="DUF1848"/>
    <property type="match status" value="1"/>
</dbReference>
<gene>
    <name evidence="1" type="ORF">HMPREF0179_00950</name>
</gene>
<comment type="caution">
    <text evidence="1">The sequence shown here is derived from an EMBL/GenBank/DDBJ whole genome shotgun (WGS) entry which is preliminary data.</text>
</comment>
<keyword evidence="2" id="KW-1185">Reference proteome</keyword>
<sequence>MLFSASRRTDIPTYYSEWLCNRLEAGNVCVRHDARRVTRYVFSREAVDCLVLWTKNPLPLLDRLALLRGWPCVFQFTLTGYGRDVEPGLPDKLQLVEAMKRLSEAFGSERVIWRYDPIFFSGAYSLSWHVRCFDALTERLEGVTRTCVVSFLDMYPKLRRRIPALGLCGDSGQARKELLAAFAAMAERRGIRLSLCAEDVDVPGVVHAGCLSRELVERVAGCRLDVRPSQQRAGCKCVASVDVGVYGTCGNGCLYCYANQDGIPVGRGSALHDPASPLLVGRLSADDEVTDQRCASLKSRQFSLL</sequence>
<name>E5Y439_BILW3</name>
<reference evidence="1 2" key="2">
    <citation type="submission" date="2013-04" db="EMBL/GenBank/DDBJ databases">
        <title>The Genome Sequence of Bilophila wadsworthia 3_1_6.</title>
        <authorList>
            <consortium name="The Broad Institute Genomics Platform"/>
            <person name="Earl A."/>
            <person name="Ward D."/>
            <person name="Feldgarden M."/>
            <person name="Gevers D."/>
            <person name="Sibley C."/>
            <person name="Strauss J."/>
            <person name="Allen-Vercoe E."/>
            <person name="Walker B."/>
            <person name="Young S."/>
            <person name="Zeng Q."/>
            <person name="Gargeya S."/>
            <person name="Fitzgerald M."/>
            <person name="Haas B."/>
            <person name="Abouelleil A."/>
            <person name="Allen A.W."/>
            <person name="Alvarado L."/>
            <person name="Arachchi H.M."/>
            <person name="Berlin A.M."/>
            <person name="Chapman S.B."/>
            <person name="Gainer-Dewar J."/>
            <person name="Goldberg J."/>
            <person name="Griggs A."/>
            <person name="Gujja S."/>
            <person name="Hansen M."/>
            <person name="Howarth C."/>
            <person name="Imamovic A."/>
            <person name="Ireland A."/>
            <person name="Larimer J."/>
            <person name="McCowan C."/>
            <person name="Murphy C."/>
            <person name="Pearson M."/>
            <person name="Poon T.W."/>
            <person name="Priest M."/>
            <person name="Roberts A."/>
            <person name="Saif S."/>
            <person name="Shea T."/>
            <person name="Sisk P."/>
            <person name="Sykes S."/>
            <person name="Wortman J."/>
            <person name="Nusbaum C."/>
            <person name="Birren B."/>
        </authorList>
    </citation>
    <scope>NUCLEOTIDE SEQUENCE [LARGE SCALE GENOMIC DNA]</scope>
    <source>
        <strain evidence="1 2">3_1_6</strain>
    </source>
</reference>
<proteinExistence type="predicted"/>
<dbReference type="InterPro" id="IPR014998">
    <property type="entry name" value="DUF1848"/>
</dbReference>
<dbReference type="Proteomes" id="UP000006034">
    <property type="component" value="Unassembled WGS sequence"/>
</dbReference>
<dbReference type="RefSeq" id="WP_005025572.1">
    <property type="nucleotide sequence ID" value="NZ_KE150238.1"/>
</dbReference>
<dbReference type="HOGENOM" id="CLU_069130_0_0_7"/>
<dbReference type="STRING" id="563192.HMPREF0179_00950"/>
<dbReference type="GeneID" id="78086085"/>
<evidence type="ECO:0000313" key="2">
    <source>
        <dbReference type="Proteomes" id="UP000006034"/>
    </source>
</evidence>
<accession>E5Y439</accession>
<dbReference type="OrthoDB" id="9771212at2"/>
<dbReference type="AlphaFoldDB" id="E5Y439"/>
<evidence type="ECO:0008006" key="3">
    <source>
        <dbReference type="Google" id="ProtNLM"/>
    </source>
</evidence>